<evidence type="ECO:0000259" key="4">
    <source>
        <dbReference type="PROSITE" id="PS50987"/>
    </source>
</evidence>
<organism evidence="5 6">
    <name type="scientific">Paenibacillus gallinarum</name>
    <dbReference type="NCBI Taxonomy" id="2762232"/>
    <lineage>
        <taxon>Bacteria</taxon>
        <taxon>Bacillati</taxon>
        <taxon>Bacillota</taxon>
        <taxon>Bacilli</taxon>
        <taxon>Bacillales</taxon>
        <taxon>Paenibacillaceae</taxon>
        <taxon>Paenibacillus</taxon>
    </lineage>
</organism>
<evidence type="ECO:0000256" key="2">
    <source>
        <dbReference type="ARBA" id="ARBA00023125"/>
    </source>
</evidence>
<dbReference type="InterPro" id="IPR036388">
    <property type="entry name" value="WH-like_DNA-bd_sf"/>
</dbReference>
<keyword evidence="6" id="KW-1185">Reference proteome</keyword>
<feature type="domain" description="HTH arsR-type" evidence="4">
    <location>
        <begin position="1"/>
        <end position="107"/>
    </location>
</feature>
<dbReference type="SMART" id="SM00418">
    <property type="entry name" value="HTH_ARSR"/>
    <property type="match status" value="1"/>
</dbReference>
<sequence length="107" mass="12455">MTNIQFDQVELFKALSNEARLKILYWLKDPTTHFDTQRQGIEEMNEVGVCVSQIRDKLGMNQSTTSQYLSTLQRAGLVEATRIGKWTYYKRNEQLIHELANFIGTKL</sequence>
<dbReference type="PANTHER" id="PTHR33154">
    <property type="entry name" value="TRANSCRIPTIONAL REGULATOR, ARSR FAMILY"/>
    <property type="match status" value="1"/>
</dbReference>
<dbReference type="PROSITE" id="PS50987">
    <property type="entry name" value="HTH_ARSR_2"/>
    <property type="match status" value="1"/>
</dbReference>
<dbReference type="RefSeq" id="WP_191805111.1">
    <property type="nucleotide sequence ID" value="NZ_JACSQL010000027.1"/>
</dbReference>
<dbReference type="PANTHER" id="PTHR33154:SF33">
    <property type="entry name" value="TRANSCRIPTIONAL REPRESSOR SDPR"/>
    <property type="match status" value="1"/>
</dbReference>
<evidence type="ECO:0000256" key="1">
    <source>
        <dbReference type="ARBA" id="ARBA00023015"/>
    </source>
</evidence>
<comment type="caution">
    <text evidence="5">The sequence shown here is derived from an EMBL/GenBank/DDBJ whole genome shotgun (WGS) entry which is preliminary data.</text>
</comment>
<dbReference type="InterPro" id="IPR001845">
    <property type="entry name" value="HTH_ArsR_DNA-bd_dom"/>
</dbReference>
<dbReference type="InterPro" id="IPR011991">
    <property type="entry name" value="ArsR-like_HTH"/>
</dbReference>
<reference evidence="5 6" key="1">
    <citation type="submission" date="2020-08" db="EMBL/GenBank/DDBJ databases">
        <title>A Genomic Blueprint of the Chicken Gut Microbiome.</title>
        <authorList>
            <person name="Gilroy R."/>
            <person name="Ravi A."/>
            <person name="Getino M."/>
            <person name="Pursley I."/>
            <person name="Horton D.L."/>
            <person name="Alikhan N.-F."/>
            <person name="Baker D."/>
            <person name="Gharbi K."/>
            <person name="Hall N."/>
            <person name="Watson M."/>
            <person name="Adriaenssens E.M."/>
            <person name="Foster-Nyarko E."/>
            <person name="Jarju S."/>
            <person name="Secka A."/>
            <person name="Antonio M."/>
            <person name="Oren A."/>
            <person name="Chaudhuri R."/>
            <person name="La Ragione R.M."/>
            <person name="Hildebrand F."/>
            <person name="Pallen M.J."/>
        </authorList>
    </citation>
    <scope>NUCLEOTIDE SEQUENCE [LARGE SCALE GENOMIC DNA]</scope>
    <source>
        <strain evidence="5 6">Sa2BVA9</strain>
    </source>
</reference>
<dbReference type="SUPFAM" id="SSF46785">
    <property type="entry name" value="Winged helix' DNA-binding domain"/>
    <property type="match status" value="1"/>
</dbReference>
<dbReference type="Proteomes" id="UP000608071">
    <property type="component" value="Unassembled WGS sequence"/>
</dbReference>
<protein>
    <submittedName>
        <fullName evidence="5">Helix-turn-helix transcriptional regulator</fullName>
    </submittedName>
</protein>
<dbReference type="CDD" id="cd00090">
    <property type="entry name" value="HTH_ARSR"/>
    <property type="match status" value="1"/>
</dbReference>
<keyword evidence="3" id="KW-0804">Transcription</keyword>
<gene>
    <name evidence="5" type="ORF">H9647_24970</name>
</gene>
<evidence type="ECO:0000313" key="6">
    <source>
        <dbReference type="Proteomes" id="UP000608071"/>
    </source>
</evidence>
<name>A0ABR8T6E6_9BACL</name>
<dbReference type="EMBL" id="JACSQL010000027">
    <property type="protein sequence ID" value="MBD7971316.1"/>
    <property type="molecule type" value="Genomic_DNA"/>
</dbReference>
<evidence type="ECO:0000313" key="5">
    <source>
        <dbReference type="EMBL" id="MBD7971316.1"/>
    </source>
</evidence>
<dbReference type="InterPro" id="IPR036390">
    <property type="entry name" value="WH_DNA-bd_sf"/>
</dbReference>
<keyword evidence="1" id="KW-0805">Transcription regulation</keyword>
<dbReference type="InterPro" id="IPR051081">
    <property type="entry name" value="HTH_MetalResp_TranReg"/>
</dbReference>
<keyword evidence="2" id="KW-0238">DNA-binding</keyword>
<proteinExistence type="predicted"/>
<dbReference type="Gene3D" id="1.10.10.10">
    <property type="entry name" value="Winged helix-like DNA-binding domain superfamily/Winged helix DNA-binding domain"/>
    <property type="match status" value="1"/>
</dbReference>
<evidence type="ECO:0000256" key="3">
    <source>
        <dbReference type="ARBA" id="ARBA00023163"/>
    </source>
</evidence>
<accession>A0ABR8T6E6</accession>
<dbReference type="Pfam" id="PF01022">
    <property type="entry name" value="HTH_5"/>
    <property type="match status" value="1"/>
</dbReference>